<evidence type="ECO:0000256" key="6">
    <source>
        <dbReference type="ARBA" id="ARBA00022692"/>
    </source>
</evidence>
<feature type="domain" description="TonB C-terminal" evidence="10">
    <location>
        <begin position="96"/>
        <end position="193"/>
    </location>
</feature>
<organism evidence="11">
    <name type="scientific">marine metagenome</name>
    <dbReference type="NCBI Taxonomy" id="408172"/>
    <lineage>
        <taxon>unclassified sequences</taxon>
        <taxon>metagenomes</taxon>
        <taxon>ecological metagenomes</taxon>
    </lineage>
</organism>
<dbReference type="PANTHER" id="PTHR33446">
    <property type="entry name" value="PROTEIN TONB-RELATED"/>
    <property type="match status" value="1"/>
</dbReference>
<evidence type="ECO:0000259" key="10">
    <source>
        <dbReference type="PROSITE" id="PS52015"/>
    </source>
</evidence>
<evidence type="ECO:0000256" key="7">
    <source>
        <dbReference type="ARBA" id="ARBA00022927"/>
    </source>
</evidence>
<accession>A0A383DL18</accession>
<keyword evidence="8" id="KW-1133">Transmembrane helix</keyword>
<dbReference type="PANTHER" id="PTHR33446:SF11">
    <property type="entry name" value="TONB3"/>
    <property type="match status" value="1"/>
</dbReference>
<keyword evidence="9" id="KW-0472">Membrane</keyword>
<keyword evidence="6" id="KW-0812">Transmembrane</keyword>
<sequence>SQVLPLQAAIRLHKQKTAVITTNADSNYEVFLDDSLVVPIPEAHEIAVETSLRARALEIASLEAKLDQQQQIYAKRPRIKRLTSLSTASSADAFYLNSWRRKIETIGNLNYPKEARKRRLYGSLRLMVAITPDGALKEVELLESSGHKTLDDAAIRIVRLSSPFAPFPDELRQTTDILEIIRTWQFRKNSSLRSY</sequence>
<dbReference type="GO" id="GO:0098797">
    <property type="term" value="C:plasma membrane protein complex"/>
    <property type="evidence" value="ECO:0007669"/>
    <property type="project" value="TreeGrafter"/>
</dbReference>
<evidence type="ECO:0000256" key="3">
    <source>
        <dbReference type="ARBA" id="ARBA00022448"/>
    </source>
</evidence>
<reference evidence="11" key="1">
    <citation type="submission" date="2018-05" db="EMBL/GenBank/DDBJ databases">
        <authorList>
            <person name="Lanie J.A."/>
            <person name="Ng W.-L."/>
            <person name="Kazmierczak K.M."/>
            <person name="Andrzejewski T.M."/>
            <person name="Davidsen T.M."/>
            <person name="Wayne K.J."/>
            <person name="Tettelin H."/>
            <person name="Glass J.I."/>
            <person name="Rusch D."/>
            <person name="Podicherti R."/>
            <person name="Tsui H.-C.T."/>
            <person name="Winkler M.E."/>
        </authorList>
    </citation>
    <scope>NUCLEOTIDE SEQUENCE</scope>
</reference>
<dbReference type="AlphaFoldDB" id="A0A383DL18"/>
<dbReference type="GO" id="GO:0031992">
    <property type="term" value="F:energy transducer activity"/>
    <property type="evidence" value="ECO:0007669"/>
    <property type="project" value="TreeGrafter"/>
</dbReference>
<protein>
    <recommendedName>
        <fullName evidence="10">TonB C-terminal domain-containing protein</fullName>
    </recommendedName>
</protein>
<dbReference type="EMBL" id="UINC01218220">
    <property type="protein sequence ID" value="SVE45157.1"/>
    <property type="molecule type" value="Genomic_DNA"/>
</dbReference>
<dbReference type="InterPro" id="IPR037682">
    <property type="entry name" value="TonB_C"/>
</dbReference>
<name>A0A383DL18_9ZZZZ</name>
<keyword evidence="3" id="KW-0813">Transport</keyword>
<dbReference type="InterPro" id="IPR051045">
    <property type="entry name" value="TonB-dependent_transducer"/>
</dbReference>
<keyword evidence="7" id="KW-0653">Protein transport</keyword>
<evidence type="ECO:0000256" key="4">
    <source>
        <dbReference type="ARBA" id="ARBA00022475"/>
    </source>
</evidence>
<dbReference type="GO" id="GO:0055085">
    <property type="term" value="P:transmembrane transport"/>
    <property type="evidence" value="ECO:0007669"/>
    <property type="project" value="InterPro"/>
</dbReference>
<proteinExistence type="inferred from homology"/>
<keyword evidence="4" id="KW-1003">Cell membrane</keyword>
<dbReference type="PROSITE" id="PS52015">
    <property type="entry name" value="TONB_CTD"/>
    <property type="match status" value="1"/>
</dbReference>
<keyword evidence="5" id="KW-0997">Cell inner membrane</keyword>
<dbReference type="SUPFAM" id="SSF74653">
    <property type="entry name" value="TolA/TonB C-terminal domain"/>
    <property type="match status" value="1"/>
</dbReference>
<dbReference type="Pfam" id="PF03544">
    <property type="entry name" value="TonB_C"/>
    <property type="match status" value="1"/>
</dbReference>
<gene>
    <name evidence="11" type="ORF">METZ01_LOCUS498011</name>
</gene>
<evidence type="ECO:0000256" key="1">
    <source>
        <dbReference type="ARBA" id="ARBA00004383"/>
    </source>
</evidence>
<dbReference type="Gene3D" id="3.30.1150.10">
    <property type="match status" value="1"/>
</dbReference>
<evidence type="ECO:0000256" key="8">
    <source>
        <dbReference type="ARBA" id="ARBA00022989"/>
    </source>
</evidence>
<dbReference type="InterPro" id="IPR006260">
    <property type="entry name" value="TonB/TolA_C"/>
</dbReference>
<comment type="similarity">
    <text evidence="2">Belongs to the TonB family.</text>
</comment>
<evidence type="ECO:0000256" key="5">
    <source>
        <dbReference type="ARBA" id="ARBA00022519"/>
    </source>
</evidence>
<evidence type="ECO:0000256" key="9">
    <source>
        <dbReference type="ARBA" id="ARBA00023136"/>
    </source>
</evidence>
<evidence type="ECO:0000313" key="11">
    <source>
        <dbReference type="EMBL" id="SVE45157.1"/>
    </source>
</evidence>
<feature type="non-terminal residue" evidence="11">
    <location>
        <position position="1"/>
    </location>
</feature>
<dbReference type="NCBIfam" id="TIGR01352">
    <property type="entry name" value="tonB_Cterm"/>
    <property type="match status" value="1"/>
</dbReference>
<comment type="subcellular location">
    <subcellularLocation>
        <location evidence="1">Cell inner membrane</location>
        <topology evidence="1">Single-pass membrane protein</topology>
        <orientation evidence="1">Periplasmic side</orientation>
    </subcellularLocation>
</comment>
<evidence type="ECO:0000256" key="2">
    <source>
        <dbReference type="ARBA" id="ARBA00006555"/>
    </source>
</evidence>
<dbReference type="GO" id="GO:0015031">
    <property type="term" value="P:protein transport"/>
    <property type="evidence" value="ECO:0007669"/>
    <property type="project" value="UniProtKB-KW"/>
</dbReference>